<dbReference type="EMBL" id="OCND01000008">
    <property type="protein sequence ID" value="SOD55878.1"/>
    <property type="molecule type" value="Genomic_DNA"/>
</dbReference>
<feature type="transmembrane region" description="Helical" evidence="1">
    <location>
        <begin position="47"/>
        <end position="68"/>
    </location>
</feature>
<gene>
    <name evidence="2" type="ORF">SAMN06296416_10861</name>
</gene>
<dbReference type="Proteomes" id="UP000219374">
    <property type="component" value="Unassembled WGS sequence"/>
</dbReference>
<evidence type="ECO:0000313" key="2">
    <source>
        <dbReference type="EMBL" id="SOD55878.1"/>
    </source>
</evidence>
<feature type="transmembrane region" description="Helical" evidence="1">
    <location>
        <begin position="109"/>
        <end position="133"/>
    </location>
</feature>
<proteinExistence type="predicted"/>
<dbReference type="Pfam" id="PF07301">
    <property type="entry name" value="DUF1453"/>
    <property type="match status" value="1"/>
</dbReference>
<dbReference type="OrthoDB" id="6028287at2"/>
<feature type="transmembrane region" description="Helical" evidence="1">
    <location>
        <begin position="6"/>
        <end position="26"/>
    </location>
</feature>
<evidence type="ECO:0008006" key="4">
    <source>
        <dbReference type="Google" id="ProtNLM"/>
    </source>
</evidence>
<sequence length="179" mass="19968">MPLLLIPLLLLILLALWVVLLPLSLWQRYRYGKARRLARPWLVSVNAWVLALSVAIFVAVSAIGGYWWPGSLLHAAGGLALGSVLGLIGLWISRFEITPHGLYYQPDPWLVLALTAVVAGRIVLGFLQLYWHWQGADTAIAGLDGHGSLVGVAGLLLGYYLAYQWGLKRRLARWARHWR</sequence>
<accession>A0A286DB77</accession>
<evidence type="ECO:0000313" key="3">
    <source>
        <dbReference type="Proteomes" id="UP000219374"/>
    </source>
</evidence>
<keyword evidence="1" id="KW-0812">Transmembrane</keyword>
<dbReference type="AlphaFoldDB" id="A0A286DB77"/>
<protein>
    <recommendedName>
        <fullName evidence="4">DUF1453 domain-containing protein</fullName>
    </recommendedName>
</protein>
<name>A0A286DB77_9GAMM</name>
<feature type="transmembrane region" description="Helical" evidence="1">
    <location>
        <begin position="145"/>
        <end position="163"/>
    </location>
</feature>
<feature type="transmembrane region" description="Helical" evidence="1">
    <location>
        <begin position="74"/>
        <end position="97"/>
    </location>
</feature>
<keyword evidence="1" id="KW-0472">Membrane</keyword>
<keyword evidence="1" id="KW-1133">Transmembrane helix</keyword>
<dbReference type="RefSeq" id="WP_097123000.1">
    <property type="nucleotide sequence ID" value="NZ_OCND01000008.1"/>
</dbReference>
<dbReference type="InterPro" id="IPR058247">
    <property type="entry name" value="DUF1453"/>
</dbReference>
<reference evidence="2 3" key="1">
    <citation type="submission" date="2017-09" db="EMBL/GenBank/DDBJ databases">
        <authorList>
            <person name="Ehlers B."/>
            <person name="Leendertz F.H."/>
        </authorList>
    </citation>
    <scope>NUCLEOTIDE SEQUENCE [LARGE SCALE GENOMIC DNA]</scope>
    <source>
        <strain evidence="2 3">CGMCC 1.10978</strain>
    </source>
</reference>
<evidence type="ECO:0000256" key="1">
    <source>
        <dbReference type="SAM" id="Phobius"/>
    </source>
</evidence>
<keyword evidence="3" id="KW-1185">Reference proteome</keyword>
<organism evidence="2 3">
    <name type="scientific">Pseudoxanthomonas wuyuanensis</name>
    <dbReference type="NCBI Taxonomy" id="1073196"/>
    <lineage>
        <taxon>Bacteria</taxon>
        <taxon>Pseudomonadati</taxon>
        <taxon>Pseudomonadota</taxon>
        <taxon>Gammaproteobacteria</taxon>
        <taxon>Lysobacterales</taxon>
        <taxon>Lysobacteraceae</taxon>
        <taxon>Pseudoxanthomonas</taxon>
    </lineage>
</organism>